<dbReference type="SUPFAM" id="SSF81665">
    <property type="entry name" value="Calcium ATPase, transmembrane domain M"/>
    <property type="match status" value="1"/>
</dbReference>
<dbReference type="EMBL" id="RHHB01000010">
    <property type="protein sequence ID" value="RNB50254.1"/>
    <property type="molecule type" value="Genomic_DNA"/>
</dbReference>
<dbReference type="NCBIfam" id="TIGR01524">
    <property type="entry name" value="ATPase-IIIB_Mg"/>
    <property type="match status" value="1"/>
</dbReference>
<dbReference type="SUPFAM" id="SSF81653">
    <property type="entry name" value="Calcium ATPase, transduction domain A"/>
    <property type="match status" value="1"/>
</dbReference>
<feature type="transmembrane region" description="Helical" evidence="19">
    <location>
        <begin position="278"/>
        <end position="302"/>
    </location>
</feature>
<evidence type="ECO:0000256" key="5">
    <source>
        <dbReference type="ARBA" id="ARBA00013555"/>
    </source>
</evidence>
<dbReference type="Pfam" id="PF00689">
    <property type="entry name" value="Cation_ATPase_C"/>
    <property type="match status" value="1"/>
</dbReference>
<dbReference type="InterPro" id="IPR008250">
    <property type="entry name" value="ATPase_P-typ_transduc_dom_A_sf"/>
</dbReference>
<organism evidence="21 22">
    <name type="scientific">Agromyces tardus</name>
    <dbReference type="NCBI Taxonomy" id="2583849"/>
    <lineage>
        <taxon>Bacteria</taxon>
        <taxon>Bacillati</taxon>
        <taxon>Actinomycetota</taxon>
        <taxon>Actinomycetes</taxon>
        <taxon>Micrococcales</taxon>
        <taxon>Microbacteriaceae</taxon>
        <taxon>Agromyces</taxon>
    </lineage>
</organism>
<feature type="transmembrane region" description="Helical" evidence="19">
    <location>
        <begin position="782"/>
        <end position="802"/>
    </location>
</feature>
<dbReference type="Pfam" id="PF00690">
    <property type="entry name" value="Cation_ATPase_N"/>
    <property type="match status" value="1"/>
</dbReference>
<evidence type="ECO:0000256" key="1">
    <source>
        <dbReference type="ARBA" id="ARBA00003954"/>
    </source>
</evidence>
<keyword evidence="9 19" id="KW-0812">Transmembrane</keyword>
<evidence type="ECO:0000256" key="12">
    <source>
        <dbReference type="ARBA" id="ARBA00022842"/>
    </source>
</evidence>
<keyword evidence="12" id="KW-0460">Magnesium</keyword>
<evidence type="ECO:0000313" key="21">
    <source>
        <dbReference type="EMBL" id="RNB50254.1"/>
    </source>
</evidence>
<dbReference type="Gene3D" id="3.40.50.1000">
    <property type="entry name" value="HAD superfamily/HAD-like"/>
    <property type="match status" value="1"/>
</dbReference>
<dbReference type="OrthoDB" id="9814270at2"/>
<keyword evidence="6" id="KW-1003">Cell membrane</keyword>
<keyword evidence="8" id="KW-0597">Phosphoprotein</keyword>
<comment type="catalytic activity">
    <reaction evidence="18">
        <text>ATP + H2O = ADP + phosphate + H(+)</text>
        <dbReference type="Rhea" id="RHEA:13065"/>
        <dbReference type="ChEBI" id="CHEBI:15377"/>
        <dbReference type="ChEBI" id="CHEBI:15378"/>
        <dbReference type="ChEBI" id="CHEBI:30616"/>
        <dbReference type="ChEBI" id="CHEBI:43474"/>
        <dbReference type="ChEBI" id="CHEBI:456216"/>
    </reaction>
</comment>
<evidence type="ECO:0000256" key="4">
    <source>
        <dbReference type="ARBA" id="ARBA00012786"/>
    </source>
</evidence>
<dbReference type="InterPro" id="IPR006415">
    <property type="entry name" value="P-type_ATPase_IIIB"/>
</dbReference>
<dbReference type="SFLD" id="SFLDG00002">
    <property type="entry name" value="C1.7:_P-type_atpase_like"/>
    <property type="match status" value="1"/>
</dbReference>
<dbReference type="Proteomes" id="UP000275048">
    <property type="component" value="Unassembled WGS sequence"/>
</dbReference>
<dbReference type="InterPro" id="IPR044492">
    <property type="entry name" value="P_typ_ATPase_HD_dom"/>
</dbReference>
<proteinExistence type="inferred from homology"/>
<dbReference type="SFLD" id="SFLDS00003">
    <property type="entry name" value="Haloacid_Dehalogenase"/>
    <property type="match status" value="1"/>
</dbReference>
<keyword evidence="22" id="KW-1185">Reference proteome</keyword>
<protein>
    <recommendedName>
        <fullName evidence="5">Magnesium-transporting ATPase, P-type 1</fullName>
        <ecNumber evidence="4">7.2.2.14</ecNumber>
    </recommendedName>
    <alternativeName>
        <fullName evidence="16">Mg(2+) transport ATPase, P-type 1</fullName>
    </alternativeName>
</protein>
<evidence type="ECO:0000256" key="3">
    <source>
        <dbReference type="ARBA" id="ARBA00008746"/>
    </source>
</evidence>
<comment type="caution">
    <text evidence="21">The sequence shown here is derived from an EMBL/GenBank/DDBJ whole genome shotgun (WGS) entry which is preliminary data.</text>
</comment>
<dbReference type="InterPro" id="IPR004014">
    <property type="entry name" value="ATPase_P-typ_cation-transptr_N"/>
</dbReference>
<evidence type="ECO:0000256" key="11">
    <source>
        <dbReference type="ARBA" id="ARBA00022840"/>
    </source>
</evidence>
<dbReference type="GO" id="GO:0005886">
    <property type="term" value="C:plasma membrane"/>
    <property type="evidence" value="ECO:0007669"/>
    <property type="project" value="UniProtKB-SubCell"/>
</dbReference>
<reference evidence="21 22" key="1">
    <citation type="submission" date="2018-10" db="EMBL/GenBank/DDBJ databases">
        <title>Isolation, diversity and antibacterial activity of antinobacteria from the wheat rhizosphere soil.</title>
        <authorList>
            <person name="Sun T."/>
        </authorList>
    </citation>
    <scope>NUCLEOTIDE SEQUENCE [LARGE SCALE GENOMIC DNA]</scope>
    <source>
        <strain evidence="21 22">SJ-23</strain>
    </source>
</reference>
<evidence type="ECO:0000256" key="13">
    <source>
        <dbReference type="ARBA" id="ARBA00022967"/>
    </source>
</evidence>
<name>A0A3M8AG98_9MICO</name>
<keyword evidence="11" id="KW-0067">ATP-binding</keyword>
<keyword evidence="13" id="KW-1278">Translocase</keyword>
<keyword evidence="7" id="KW-0997">Cell inner membrane</keyword>
<accession>A0A3M8AG98</accession>
<dbReference type="InterPro" id="IPR006068">
    <property type="entry name" value="ATPase_P-typ_cation-transptr_C"/>
</dbReference>
<evidence type="ECO:0000256" key="6">
    <source>
        <dbReference type="ARBA" id="ARBA00022475"/>
    </source>
</evidence>
<dbReference type="InterPro" id="IPR018303">
    <property type="entry name" value="ATPase_P-typ_P_site"/>
</dbReference>
<evidence type="ECO:0000256" key="9">
    <source>
        <dbReference type="ARBA" id="ARBA00022692"/>
    </source>
</evidence>
<dbReference type="SMART" id="SM00831">
    <property type="entry name" value="Cation_ATPase_N"/>
    <property type="match status" value="1"/>
</dbReference>
<dbReference type="SFLD" id="SFLDF00027">
    <property type="entry name" value="p-type_atpase"/>
    <property type="match status" value="1"/>
</dbReference>
<evidence type="ECO:0000256" key="14">
    <source>
        <dbReference type="ARBA" id="ARBA00022989"/>
    </source>
</evidence>
<evidence type="ECO:0000256" key="10">
    <source>
        <dbReference type="ARBA" id="ARBA00022741"/>
    </source>
</evidence>
<gene>
    <name evidence="21" type="primary">mgtA</name>
    <name evidence="21" type="ORF">EDM22_07860</name>
</gene>
<comment type="catalytic activity">
    <reaction evidence="17">
        <text>Mg(2+)(out) + ATP + H2O = Mg(2+)(in) + ADP + phosphate + H(+)</text>
        <dbReference type="Rhea" id="RHEA:10260"/>
        <dbReference type="ChEBI" id="CHEBI:15377"/>
        <dbReference type="ChEBI" id="CHEBI:15378"/>
        <dbReference type="ChEBI" id="CHEBI:18420"/>
        <dbReference type="ChEBI" id="CHEBI:30616"/>
        <dbReference type="ChEBI" id="CHEBI:43474"/>
        <dbReference type="ChEBI" id="CHEBI:456216"/>
        <dbReference type="EC" id="7.2.2.14"/>
    </reaction>
</comment>
<comment type="subcellular location">
    <subcellularLocation>
        <location evidence="2">Cell inner membrane</location>
        <topology evidence="2">Multi-pass membrane protein</topology>
    </subcellularLocation>
</comment>
<comment type="function">
    <text evidence="1">Mediates magnesium influx to the cytosol.</text>
</comment>
<evidence type="ECO:0000256" key="2">
    <source>
        <dbReference type="ARBA" id="ARBA00004429"/>
    </source>
</evidence>
<keyword evidence="10" id="KW-0547">Nucleotide-binding</keyword>
<keyword evidence="15 19" id="KW-0472">Membrane</keyword>
<dbReference type="NCBIfam" id="TIGR01494">
    <property type="entry name" value="ATPase_P-type"/>
    <property type="match status" value="2"/>
</dbReference>
<evidence type="ECO:0000256" key="19">
    <source>
        <dbReference type="SAM" id="Phobius"/>
    </source>
</evidence>
<evidence type="ECO:0000313" key="22">
    <source>
        <dbReference type="Proteomes" id="UP000275048"/>
    </source>
</evidence>
<dbReference type="GO" id="GO:0015444">
    <property type="term" value="F:P-type magnesium transporter activity"/>
    <property type="evidence" value="ECO:0007669"/>
    <property type="project" value="UniProtKB-EC"/>
</dbReference>
<feature type="domain" description="Cation-transporting P-type ATPase N-terminal" evidence="20">
    <location>
        <begin position="12"/>
        <end position="85"/>
    </location>
</feature>
<dbReference type="PANTHER" id="PTHR42861">
    <property type="entry name" value="CALCIUM-TRANSPORTING ATPASE"/>
    <property type="match status" value="1"/>
</dbReference>
<evidence type="ECO:0000256" key="7">
    <source>
        <dbReference type="ARBA" id="ARBA00022519"/>
    </source>
</evidence>
<dbReference type="InterPro" id="IPR036412">
    <property type="entry name" value="HAD-like_sf"/>
</dbReference>
<dbReference type="GO" id="GO:0005524">
    <property type="term" value="F:ATP binding"/>
    <property type="evidence" value="ECO:0007669"/>
    <property type="project" value="UniProtKB-KW"/>
</dbReference>
<comment type="similarity">
    <text evidence="3">Belongs to the cation transport ATPase (P-type) (TC 3.A.3) family. Type IIIB subfamily.</text>
</comment>
<keyword evidence="14 19" id="KW-1133">Transmembrane helix</keyword>
<evidence type="ECO:0000256" key="16">
    <source>
        <dbReference type="ARBA" id="ARBA00029806"/>
    </source>
</evidence>
<feature type="transmembrane region" description="Helical" evidence="19">
    <location>
        <begin position="60"/>
        <end position="83"/>
    </location>
</feature>
<dbReference type="AlphaFoldDB" id="A0A3M8AG98"/>
<evidence type="ECO:0000256" key="15">
    <source>
        <dbReference type="ARBA" id="ARBA00023136"/>
    </source>
</evidence>
<dbReference type="Gene3D" id="2.70.150.10">
    <property type="entry name" value="Calcium-transporting ATPase, cytoplasmic transduction domain A"/>
    <property type="match status" value="1"/>
</dbReference>
<evidence type="ECO:0000256" key="18">
    <source>
        <dbReference type="ARBA" id="ARBA00049360"/>
    </source>
</evidence>
<dbReference type="Pfam" id="PF00122">
    <property type="entry name" value="E1-E2_ATPase"/>
    <property type="match status" value="1"/>
</dbReference>
<feature type="transmembrane region" description="Helical" evidence="19">
    <location>
        <begin position="814"/>
        <end position="832"/>
    </location>
</feature>
<dbReference type="PRINTS" id="PR01836">
    <property type="entry name" value="MGATPASE"/>
</dbReference>
<dbReference type="InterPro" id="IPR023214">
    <property type="entry name" value="HAD_sf"/>
</dbReference>
<dbReference type="InterPro" id="IPR023298">
    <property type="entry name" value="ATPase_P-typ_TM_dom_sf"/>
</dbReference>
<dbReference type="PROSITE" id="PS00154">
    <property type="entry name" value="ATPASE_E1_E2"/>
    <property type="match status" value="1"/>
</dbReference>
<keyword evidence="21" id="KW-0378">Hydrolase</keyword>
<evidence type="ECO:0000256" key="17">
    <source>
        <dbReference type="ARBA" id="ARBA00047295"/>
    </source>
</evidence>
<dbReference type="SUPFAM" id="SSF56784">
    <property type="entry name" value="HAD-like"/>
    <property type="match status" value="1"/>
</dbReference>
<dbReference type="InterPro" id="IPR023299">
    <property type="entry name" value="ATPase_P-typ_cyto_dom_N"/>
</dbReference>
<dbReference type="Pfam" id="PF13246">
    <property type="entry name" value="Cation_ATPase"/>
    <property type="match status" value="1"/>
</dbReference>
<dbReference type="EC" id="7.2.2.14" evidence="4"/>
<feature type="transmembrane region" description="Helical" evidence="19">
    <location>
        <begin position="89"/>
        <end position="105"/>
    </location>
</feature>
<dbReference type="InterPro" id="IPR059000">
    <property type="entry name" value="ATPase_P-type_domA"/>
</dbReference>
<feature type="transmembrane region" description="Helical" evidence="19">
    <location>
        <begin position="252"/>
        <end position="272"/>
    </location>
</feature>
<feature type="transmembrane region" description="Helical" evidence="19">
    <location>
        <begin position="721"/>
        <end position="744"/>
    </location>
</feature>
<feature type="transmembrane region" description="Helical" evidence="19">
    <location>
        <begin position="660"/>
        <end position="679"/>
    </location>
</feature>
<evidence type="ECO:0000259" key="20">
    <source>
        <dbReference type="SMART" id="SM00831"/>
    </source>
</evidence>
<dbReference type="Gene3D" id="1.20.1110.10">
    <property type="entry name" value="Calcium-transporting ATPase, transmembrane domain"/>
    <property type="match status" value="1"/>
</dbReference>
<evidence type="ECO:0000256" key="8">
    <source>
        <dbReference type="ARBA" id="ARBA00022553"/>
    </source>
</evidence>
<sequence>MTSTTAPTTRDAFWAESPGAVLARLDTRATGLTAEQAAGILAARKLRRHHRHGLASWQRLLLSQFSSPIMLILIVATIISMLVGDLTDGSIIIAIILASGLLGFFQEYRANNDVAALLKRVEVTVPVLRDGAETTAPVAEIVPGDVVLLRAGGVVPADCRLLESENLLVDESTLTGESYPAEKDADLPADPSATLAERRNSVFLGTHVTSGTARAVAVRTGRDTEFGAVSSELEKKRVTTAFTRGTTRFGELLIWVMVVLTAFIFIVNALFGRPLIEALLFSLALAVGLSPQMLPAIVSVSLSTGARRMAKQQVIVKRLDAIEDLGALTVLCTDKTGTLTAGSVRLDEALDLDGRESAEVLRLASCNAALQEGFPNPLDLAILARAEPPAGLTALDELPYDFSRRRLSVVVRVDGAPTLIAKGAFEGMLEICDHAVVDGAVVPLDAVRSGVVDRYERLSARGRRVLAVATRTLADPIPALTPADETGMTLVGILAFDDPAKADVADSLSALERLGVSVRLITGDNRLAAAAIATSVGLDAAHVLTGRQIDAMDDAALAAGVAGVGVFAEIEPVQKRRIVSALRANGETVGFLGDGINDAPALQAADVGISVDTAVDVAKQAASVVLLAKSLAVIVDGITLGRATFANTLKYVRVTTSANFGNMLSMAIASLFLTFLPLLPRQILLLNFLSDIPATTIAGDRVDPERVQAPGRWDLRGIRDFMITFGLVSTVFDLLTFAVLLWVFRVDDTTFRSSWFIESTLTELVVLLSLRTGRPILRSRPAAALLWSSMAVAVVTLALPYFPPLATPLGLDAVPLPILGSLFALTGLYLAANELLKRRFLGDRPARLLRTA</sequence>
<dbReference type="Gene3D" id="3.40.1110.10">
    <property type="entry name" value="Calcium-transporting ATPase, cytoplasmic domain N"/>
    <property type="match status" value="1"/>
</dbReference>
<dbReference type="InterPro" id="IPR001757">
    <property type="entry name" value="P_typ_ATPase"/>
</dbReference>
<dbReference type="GO" id="GO:0016887">
    <property type="term" value="F:ATP hydrolysis activity"/>
    <property type="evidence" value="ECO:0007669"/>
    <property type="project" value="InterPro"/>
</dbReference>